<dbReference type="PANTHER" id="PTHR38755">
    <property type="entry name" value="5,10-METHYLENETETRAHYDROFOLATE REDUCTASE"/>
    <property type="match status" value="1"/>
</dbReference>
<feature type="non-terminal residue" evidence="3">
    <location>
        <position position="1"/>
    </location>
</feature>
<dbReference type="EMBL" id="BARS01046092">
    <property type="protein sequence ID" value="GAG39767.1"/>
    <property type="molecule type" value="Genomic_DNA"/>
</dbReference>
<feature type="domain" description="Methylene-tetrahydrofolate reductase C-terminal-like" evidence="2">
    <location>
        <begin position="113"/>
        <end position="206"/>
    </location>
</feature>
<dbReference type="AlphaFoldDB" id="X0XX28"/>
<dbReference type="Pfam" id="PF12225">
    <property type="entry name" value="DUF5981"/>
    <property type="match status" value="1"/>
</dbReference>
<reference evidence="3" key="1">
    <citation type="journal article" date="2014" name="Front. Microbiol.">
        <title>High frequency of phylogenetically diverse reductive dehalogenase-homologous genes in deep subseafloor sedimentary metagenomes.</title>
        <authorList>
            <person name="Kawai M."/>
            <person name="Futagami T."/>
            <person name="Toyoda A."/>
            <person name="Takaki Y."/>
            <person name="Nishi S."/>
            <person name="Hori S."/>
            <person name="Arai W."/>
            <person name="Tsubouchi T."/>
            <person name="Morono Y."/>
            <person name="Uchiyama I."/>
            <person name="Ito T."/>
            <person name="Fujiyama A."/>
            <person name="Inagaki F."/>
            <person name="Takami H."/>
        </authorList>
    </citation>
    <scope>NUCLEOTIDE SEQUENCE</scope>
    <source>
        <strain evidence="3">Expedition CK06-06</strain>
    </source>
</reference>
<organism evidence="3">
    <name type="scientific">marine sediment metagenome</name>
    <dbReference type="NCBI Taxonomy" id="412755"/>
    <lineage>
        <taxon>unclassified sequences</taxon>
        <taxon>metagenomes</taxon>
        <taxon>ecological metagenomes</taxon>
    </lineage>
</organism>
<gene>
    <name evidence="3" type="ORF">S01H1_69422</name>
</gene>
<protein>
    <recommendedName>
        <fullName evidence="2">Methylene-tetrahydrofolate reductase C-terminal-like domain-containing protein</fullName>
    </recommendedName>
</protein>
<comment type="caution">
    <text evidence="3">The sequence shown here is derived from an EMBL/GenBank/DDBJ whole genome shotgun (WGS) entry which is preliminary data.</text>
</comment>
<sequence length="223" mass="24393">KGWSMKSITKQKSLEEIEQQLDGMERVYIIGCGTCATMTKTGGREEVLDMKERLQGLGKMLTGWTVIPTACDEMTEVSLRENNGAIQSADCLLVMSCALGVQRVGSYIGKPVIPALDTLFLGVEDGPGNFHEVCDQCGQCVLGYTAGICPITACHKGLLNGPCGGTNNGKCEIDKELDCGWTLIYQRLKEQDRLDLMKKYQPPRNSQVIPRPRMTRITGGGEK</sequence>
<proteinExistence type="predicted"/>
<feature type="region of interest" description="Disordered" evidence="1">
    <location>
        <begin position="203"/>
        <end position="223"/>
    </location>
</feature>
<dbReference type="PANTHER" id="PTHR38755:SF1">
    <property type="entry name" value="METHYLENE-TETRAHYDROFOLATE REDUCTASE C-TERMINAL DOMAIN-CONTAINING PROTEIN"/>
    <property type="match status" value="1"/>
</dbReference>
<evidence type="ECO:0000256" key="1">
    <source>
        <dbReference type="SAM" id="MobiDB-lite"/>
    </source>
</evidence>
<dbReference type="InterPro" id="IPR022026">
    <property type="entry name" value="DUF5981"/>
</dbReference>
<evidence type="ECO:0000313" key="3">
    <source>
        <dbReference type="EMBL" id="GAG39767.1"/>
    </source>
</evidence>
<accession>X0XX28</accession>
<name>X0XX28_9ZZZZ</name>
<evidence type="ECO:0000259" key="2">
    <source>
        <dbReference type="Pfam" id="PF12225"/>
    </source>
</evidence>